<dbReference type="GO" id="GO:0005737">
    <property type="term" value="C:cytoplasm"/>
    <property type="evidence" value="ECO:0007669"/>
    <property type="project" value="UniProtKB-ARBA"/>
</dbReference>
<evidence type="ECO:0000259" key="7">
    <source>
        <dbReference type="Pfam" id="PF16188"/>
    </source>
</evidence>
<dbReference type="InterPro" id="IPR000587">
    <property type="entry name" value="Creatinase_N"/>
</dbReference>
<dbReference type="NCBIfam" id="TIGR03775">
    <property type="entry name" value="RPE3"/>
    <property type="match status" value="1"/>
</dbReference>
<dbReference type="Pfam" id="PF16189">
    <property type="entry name" value="Creatinase_N_2"/>
    <property type="match status" value="1"/>
</dbReference>
<dbReference type="RefSeq" id="WP_347939427.1">
    <property type="nucleotide sequence ID" value="NZ_CP157197.1"/>
</dbReference>
<dbReference type="FunFam" id="3.90.230.10:FF:000007">
    <property type="entry name" value="Xaa-Pro aminopeptidase P"/>
    <property type="match status" value="1"/>
</dbReference>
<proteinExistence type="inferred from homology"/>
<dbReference type="Pfam" id="PF16188">
    <property type="entry name" value="Peptidase_M24_C"/>
    <property type="match status" value="1"/>
</dbReference>
<evidence type="ECO:0000259" key="6">
    <source>
        <dbReference type="Pfam" id="PF01321"/>
    </source>
</evidence>
<dbReference type="Pfam" id="PF00557">
    <property type="entry name" value="Peptidase_M24"/>
    <property type="match status" value="1"/>
</dbReference>
<keyword evidence="4" id="KW-0464">Manganese</keyword>
<reference evidence="8" key="1">
    <citation type="submission" date="2024-05" db="EMBL/GenBank/DDBJ databases">
        <title>Characterization of a novel Rickettsia species. (Rickettsia oklahomia sp. nov.) from Amblyomma americanum ticks.</title>
        <authorList>
            <person name="Korla P.K."/>
            <person name="Karounos M."/>
            <person name="Wilson J.M."/>
            <person name="Little S.E."/>
            <person name="Qurollo B.A."/>
        </authorList>
    </citation>
    <scope>NUCLEOTIDE SEQUENCE</scope>
    <source>
        <strain evidence="8">Oklahoma-10</strain>
    </source>
</reference>
<organism evidence="8">
    <name type="scientific">Rickettsia oklahomensis</name>
    <dbReference type="NCBI Taxonomy" id="3141789"/>
    <lineage>
        <taxon>Bacteria</taxon>
        <taxon>Pseudomonadati</taxon>
        <taxon>Pseudomonadota</taxon>
        <taxon>Alphaproteobacteria</taxon>
        <taxon>Rickettsiales</taxon>
        <taxon>Rickettsiaceae</taxon>
        <taxon>Rickettsieae</taxon>
        <taxon>Rickettsia</taxon>
        <taxon>belli group</taxon>
    </lineage>
</organism>
<dbReference type="SUPFAM" id="SSF55920">
    <property type="entry name" value="Creatinase/aminopeptidase"/>
    <property type="match status" value="1"/>
</dbReference>
<evidence type="ECO:0000256" key="4">
    <source>
        <dbReference type="ARBA" id="ARBA00023211"/>
    </source>
</evidence>
<feature type="domain" description="Peptidase M24 C-terminal" evidence="7">
    <location>
        <begin position="582"/>
        <end position="639"/>
    </location>
</feature>
<dbReference type="KEGG" id="rof:AAGW17_04730"/>
<dbReference type="PANTHER" id="PTHR43763">
    <property type="entry name" value="XAA-PRO AMINOPEPTIDASE 1"/>
    <property type="match status" value="1"/>
</dbReference>
<dbReference type="Pfam" id="PF01321">
    <property type="entry name" value="Creatinase_N"/>
    <property type="match status" value="1"/>
</dbReference>
<dbReference type="EMBL" id="CP157197">
    <property type="protein sequence ID" value="XBG66800.1"/>
    <property type="molecule type" value="Genomic_DNA"/>
</dbReference>
<evidence type="ECO:0000256" key="1">
    <source>
        <dbReference type="ARBA" id="ARBA00008766"/>
    </source>
</evidence>
<dbReference type="CDD" id="cd01085">
    <property type="entry name" value="APP"/>
    <property type="match status" value="1"/>
</dbReference>
<dbReference type="InterPro" id="IPR036005">
    <property type="entry name" value="Creatinase/aminopeptidase-like"/>
</dbReference>
<feature type="domain" description="Creatinase N-terminal" evidence="6">
    <location>
        <begin position="5"/>
        <end position="89"/>
    </location>
</feature>
<evidence type="ECO:0000259" key="5">
    <source>
        <dbReference type="Pfam" id="PF00557"/>
    </source>
</evidence>
<dbReference type="AlphaFoldDB" id="A0AAU7BZT7"/>
<name>A0AAU7BZT7_9RICK</name>
<keyword evidence="2" id="KW-0479">Metal-binding</keyword>
<comment type="similarity">
    <text evidence="1">Belongs to the peptidase M24B family.</text>
</comment>
<dbReference type="Gene3D" id="3.90.230.10">
    <property type="entry name" value="Creatinase/methionine aminopeptidase superfamily"/>
    <property type="match status" value="1"/>
</dbReference>
<gene>
    <name evidence="8" type="ORF">AAGW17_04730</name>
</gene>
<feature type="domain" description="Peptidase M24" evidence="5">
    <location>
        <begin position="392"/>
        <end position="579"/>
    </location>
</feature>
<evidence type="ECO:0000313" key="8">
    <source>
        <dbReference type="EMBL" id="XBG66800.1"/>
    </source>
</evidence>
<protein>
    <submittedName>
        <fullName evidence="8">M24 family metallopeptidase</fullName>
    </submittedName>
</protein>
<dbReference type="InterPro" id="IPR000994">
    <property type="entry name" value="Pept_M24"/>
</dbReference>
<dbReference type="InterPro" id="IPR032416">
    <property type="entry name" value="Peptidase_M24_C"/>
</dbReference>
<dbReference type="InterPro" id="IPR033740">
    <property type="entry name" value="Pept_M24B"/>
</dbReference>
<dbReference type="InterPro" id="IPR050422">
    <property type="entry name" value="X-Pro_aminopeptidase_P"/>
</dbReference>
<dbReference type="Gene3D" id="3.40.350.10">
    <property type="entry name" value="Creatinase/prolidase N-terminal domain"/>
    <property type="match status" value="2"/>
</dbReference>
<dbReference type="InterPro" id="IPR029149">
    <property type="entry name" value="Creatin/AminoP/Spt16_N"/>
</dbReference>
<dbReference type="SUPFAM" id="SSF53092">
    <property type="entry name" value="Creatinase/prolidase N-terminal domain"/>
    <property type="match status" value="1"/>
</dbReference>
<dbReference type="PANTHER" id="PTHR43763:SF20">
    <property type="entry name" value="XAA-PRO AMINOPEPTIDASE APEPP"/>
    <property type="match status" value="1"/>
</dbReference>
<evidence type="ECO:0000256" key="3">
    <source>
        <dbReference type="ARBA" id="ARBA00022801"/>
    </source>
</evidence>
<evidence type="ECO:0000256" key="2">
    <source>
        <dbReference type="ARBA" id="ARBA00022723"/>
    </source>
</evidence>
<dbReference type="InterPro" id="IPR022437">
    <property type="entry name" value="RPE3"/>
</dbReference>
<keyword evidence="3" id="KW-0378">Hydrolase</keyword>
<dbReference type="GO" id="GO:0070006">
    <property type="term" value="F:metalloaminopeptidase activity"/>
    <property type="evidence" value="ECO:0007669"/>
    <property type="project" value="InterPro"/>
</dbReference>
<accession>A0AAU7BZT7</accession>
<sequence length="647" mass="74223">MIKERVNLLRSLFTEYNIDGYIIPSNDKYMSVCVPDYAKRLEYITGFTGSNGMVIIFKDVALFFTDGRYLEQANQELDLELFKIFDLKDISILNKDTKIQYNLERFRQDEFKGVPAERMLICESRDLKNLLISSFLNYVVGYDSELFTYPTISNLKFNFQRINGNLVDKIWYNQPLEQYSKVDLYDIEFAGISHLEKINQCRKTFLDSCFCVNDNKEGWNDTVSALVILDSSSICWLLNLRASDVAYTPLMFAKVILTSTKLYLFIAPSRIDTEIINARPEITILPEKEFENILRDSENIFIDASIASVYIMDLITDKQVQKITDPCLIPKACKNEIEIKHAIDFHIKDAVALCEFFADFSQCYPCENGDPEKYSMDSRCHGNNIWGNGNDAITEYTLGLKLTEYRAKQEGYVSDSFPPICGFQENSAIIHYRANPKTAKKIIEHGILLIDSGGQYRGATTDITRTIVIGTPTDEQKKRYTQVLKGHIALARVKFPQNIVMGSNLDILARQYLWQEMLDYPHGTGHGVGSFLSVHEGPQSITLCNKTVLKAGMIISNEPGFYIPGKYGIRIENLMYIKENSGWLEFETLSLVPYASKLIDVKLLNIDEISYIKEYYNKIRAKIYDLLSTQARNWLNNEINLFLESLL</sequence>
<dbReference type="GO" id="GO:0046872">
    <property type="term" value="F:metal ion binding"/>
    <property type="evidence" value="ECO:0007669"/>
    <property type="project" value="UniProtKB-KW"/>
</dbReference>